<sequence>MRPWPNCNTNFRVNLWKHKMRD</sequence>
<accession>A0A0A9FQW5</accession>
<name>A0A0A9FQW5_ARUDO</name>
<evidence type="ECO:0000313" key="1">
    <source>
        <dbReference type="EMBL" id="JAE15230.1"/>
    </source>
</evidence>
<reference evidence="1" key="1">
    <citation type="submission" date="2014-09" db="EMBL/GenBank/DDBJ databases">
        <authorList>
            <person name="Magalhaes I.L.F."/>
            <person name="Oliveira U."/>
            <person name="Santos F.R."/>
            <person name="Vidigal T.H.D.A."/>
            <person name="Brescovit A.D."/>
            <person name="Santos A.J."/>
        </authorList>
    </citation>
    <scope>NUCLEOTIDE SEQUENCE</scope>
    <source>
        <tissue evidence="1">Shoot tissue taken approximately 20 cm above the soil surface</tissue>
    </source>
</reference>
<protein>
    <submittedName>
        <fullName evidence="1">Uncharacterized protein</fullName>
    </submittedName>
</protein>
<reference evidence="1" key="2">
    <citation type="journal article" date="2015" name="Data Brief">
        <title>Shoot transcriptome of the giant reed, Arundo donax.</title>
        <authorList>
            <person name="Barrero R.A."/>
            <person name="Guerrero F.D."/>
            <person name="Moolhuijzen P."/>
            <person name="Goolsby J.A."/>
            <person name="Tidwell J."/>
            <person name="Bellgard S.E."/>
            <person name="Bellgard M.I."/>
        </authorList>
    </citation>
    <scope>NUCLEOTIDE SEQUENCE</scope>
    <source>
        <tissue evidence="1">Shoot tissue taken approximately 20 cm above the soil surface</tissue>
    </source>
</reference>
<proteinExistence type="predicted"/>
<dbReference type="EMBL" id="GBRH01182666">
    <property type="protein sequence ID" value="JAE15230.1"/>
    <property type="molecule type" value="Transcribed_RNA"/>
</dbReference>
<dbReference type="AlphaFoldDB" id="A0A0A9FQW5"/>
<organism evidence="1">
    <name type="scientific">Arundo donax</name>
    <name type="common">Giant reed</name>
    <name type="synonym">Donax arundinaceus</name>
    <dbReference type="NCBI Taxonomy" id="35708"/>
    <lineage>
        <taxon>Eukaryota</taxon>
        <taxon>Viridiplantae</taxon>
        <taxon>Streptophyta</taxon>
        <taxon>Embryophyta</taxon>
        <taxon>Tracheophyta</taxon>
        <taxon>Spermatophyta</taxon>
        <taxon>Magnoliopsida</taxon>
        <taxon>Liliopsida</taxon>
        <taxon>Poales</taxon>
        <taxon>Poaceae</taxon>
        <taxon>PACMAD clade</taxon>
        <taxon>Arundinoideae</taxon>
        <taxon>Arundineae</taxon>
        <taxon>Arundo</taxon>
    </lineage>
</organism>